<evidence type="ECO:0000313" key="21">
    <source>
        <dbReference type="Proteomes" id="UP000632063"/>
    </source>
</evidence>
<feature type="binding site" evidence="18">
    <location>
        <position position="337"/>
    </location>
    <ligand>
        <name>UDP-N-acetyl-alpha-D-glucosamine</name>
        <dbReference type="ChEBI" id="CHEBI:57705"/>
    </ligand>
</feature>
<comment type="caution">
    <text evidence="18">Lacks conserved residue(s) required for the propagation of feature annotation.</text>
</comment>
<evidence type="ECO:0000256" key="8">
    <source>
        <dbReference type="ARBA" id="ARBA00022737"/>
    </source>
</evidence>
<protein>
    <recommendedName>
        <fullName evidence="18">Bifunctional protein GlmU</fullName>
    </recommendedName>
    <domain>
        <recommendedName>
            <fullName evidence="18">UDP-N-acetylglucosamine pyrophosphorylase</fullName>
            <ecNumber evidence="18">2.7.7.23</ecNumber>
        </recommendedName>
        <alternativeName>
            <fullName evidence="18">N-acetylglucosamine-1-phosphate uridyltransferase</fullName>
        </alternativeName>
    </domain>
    <domain>
        <recommendedName>
            <fullName evidence="18">Glucosamine-1-phosphate N-acetyltransferase</fullName>
            <ecNumber evidence="18">2.3.1.157</ecNumber>
        </recommendedName>
    </domain>
</protein>
<evidence type="ECO:0000256" key="6">
    <source>
        <dbReference type="ARBA" id="ARBA00022695"/>
    </source>
</evidence>
<sequence>MTTRSFLAIVLAAGLGTRMRSALPKVMHPVGYMPLVGHVLSAVKAAGASRSAVVVGPEMPELEDLVAKLAPEAACYVQLERLGTAHAVLAARSALEERADDILVLFGDTPLVTPETIALVRGELAGGADVAVLGFRTDKPFGYGRLLIDGGRVTAIREEKDASEEERKVTFCNSGIMGFRGAHALSLLEAIGNSNAKGEFYLTDAVEIASARGLNVTAVEGDESEVQGVNTREQLSQCEAVFQDRMRKDAMERGVTLLAPDTVFFAHDTRIAPDVTLEQNIVFGPGVSVESGSVIRAFSHLEGAQVGAGSTVGPFARLRPGANLSEGAHIGNFVEIKNAKVGEGAKVNHLTYIGDATVGAASNIGAGTITCNYDGFGKHHTDIGPGSFIGSNSTLVAPVTLGKGAYVAAGSVVTEPVEADALVIGRARQIIKRHRAEELRAKFKAAKDAKSKGE</sequence>
<dbReference type="HAMAP" id="MF_01631">
    <property type="entry name" value="GlmU"/>
    <property type="match status" value="1"/>
</dbReference>
<comment type="caution">
    <text evidence="20">The sequence shown here is derived from an EMBL/GenBank/DDBJ whole genome shotgun (WGS) entry which is preliminary data.</text>
</comment>
<keyword evidence="7 18" id="KW-0479">Metal-binding</keyword>
<dbReference type="PANTHER" id="PTHR43584">
    <property type="entry name" value="NUCLEOTIDYL TRANSFERASE"/>
    <property type="match status" value="1"/>
</dbReference>
<comment type="catalytic activity">
    <reaction evidence="15 18">
        <text>alpha-D-glucosamine 1-phosphate + acetyl-CoA = N-acetyl-alpha-D-glucosamine 1-phosphate + CoA + H(+)</text>
        <dbReference type="Rhea" id="RHEA:13725"/>
        <dbReference type="ChEBI" id="CHEBI:15378"/>
        <dbReference type="ChEBI" id="CHEBI:57287"/>
        <dbReference type="ChEBI" id="CHEBI:57288"/>
        <dbReference type="ChEBI" id="CHEBI:57776"/>
        <dbReference type="ChEBI" id="CHEBI:58516"/>
        <dbReference type="EC" id="2.3.1.157"/>
    </reaction>
</comment>
<dbReference type="InterPro" id="IPR050065">
    <property type="entry name" value="GlmU-like"/>
</dbReference>
<feature type="binding site" evidence="18">
    <location>
        <position position="366"/>
    </location>
    <ligand>
        <name>acetyl-CoA</name>
        <dbReference type="ChEBI" id="CHEBI:57288"/>
    </ligand>
</feature>
<proteinExistence type="inferred from homology"/>
<feature type="binding site" evidence="18">
    <location>
        <position position="78"/>
    </location>
    <ligand>
        <name>UDP-N-acetyl-alpha-D-glucosamine</name>
        <dbReference type="ChEBI" id="CHEBI:57705"/>
    </ligand>
</feature>
<dbReference type="InterPro" id="IPR001451">
    <property type="entry name" value="Hexapep"/>
</dbReference>
<evidence type="ECO:0000256" key="15">
    <source>
        <dbReference type="ARBA" id="ARBA00048247"/>
    </source>
</evidence>
<dbReference type="Gene3D" id="2.160.10.10">
    <property type="entry name" value="Hexapeptide repeat proteins"/>
    <property type="match status" value="1"/>
</dbReference>
<feature type="region of interest" description="Pyrophosphorylase" evidence="18">
    <location>
        <begin position="1"/>
        <end position="232"/>
    </location>
</feature>
<dbReference type="RefSeq" id="WP_192146797.1">
    <property type="nucleotide sequence ID" value="NZ_JACYXI010000002.1"/>
</dbReference>
<dbReference type="InterPro" id="IPR018357">
    <property type="entry name" value="Hexapep_transf_CS"/>
</dbReference>
<evidence type="ECO:0000256" key="16">
    <source>
        <dbReference type="ARBA" id="ARBA00048493"/>
    </source>
</evidence>
<dbReference type="PROSITE" id="PS00101">
    <property type="entry name" value="HEXAPEP_TRANSFERASES"/>
    <property type="match status" value="1"/>
</dbReference>
<comment type="pathway">
    <text evidence="18">Bacterial outer membrane biogenesis; LPS lipid A biosynthesis.</text>
</comment>
<dbReference type="Pfam" id="PF00132">
    <property type="entry name" value="Hexapep"/>
    <property type="match status" value="1"/>
</dbReference>
<feature type="binding site" evidence="18">
    <location>
        <position position="230"/>
    </location>
    <ligand>
        <name>Mg(2+)</name>
        <dbReference type="ChEBI" id="CHEBI:18420"/>
    </ligand>
</feature>
<dbReference type="InterPro" id="IPR038009">
    <property type="entry name" value="GlmU_C_LbH"/>
</dbReference>
<evidence type="ECO:0000259" key="19">
    <source>
        <dbReference type="Pfam" id="PF12804"/>
    </source>
</evidence>
<evidence type="ECO:0000256" key="1">
    <source>
        <dbReference type="ARBA" id="ARBA00004496"/>
    </source>
</evidence>
<dbReference type="EC" id="2.7.7.23" evidence="18"/>
<evidence type="ECO:0000256" key="5">
    <source>
        <dbReference type="ARBA" id="ARBA00022679"/>
    </source>
</evidence>
<dbReference type="InterPro" id="IPR005882">
    <property type="entry name" value="Bifunctional_GlmU"/>
</dbReference>
<evidence type="ECO:0000256" key="13">
    <source>
        <dbReference type="ARBA" id="ARBA00023315"/>
    </source>
</evidence>
<feature type="binding site" evidence="18">
    <location>
        <position position="230"/>
    </location>
    <ligand>
        <name>UDP-N-acetyl-alpha-D-glucosamine</name>
        <dbReference type="ChEBI" id="CHEBI:57705"/>
    </ligand>
</feature>
<organism evidence="20 21">
    <name type="scientific">Roseibium litorale</name>
    <dbReference type="NCBI Taxonomy" id="2803841"/>
    <lineage>
        <taxon>Bacteria</taxon>
        <taxon>Pseudomonadati</taxon>
        <taxon>Pseudomonadota</taxon>
        <taxon>Alphaproteobacteria</taxon>
        <taxon>Hyphomicrobiales</taxon>
        <taxon>Stappiaceae</taxon>
        <taxon>Roseibium</taxon>
    </lineage>
</organism>
<evidence type="ECO:0000313" key="20">
    <source>
        <dbReference type="EMBL" id="MBD8890732.1"/>
    </source>
</evidence>
<evidence type="ECO:0000256" key="11">
    <source>
        <dbReference type="ARBA" id="ARBA00022984"/>
    </source>
</evidence>
<keyword evidence="21" id="KW-1185">Reference proteome</keyword>
<comment type="catalytic activity">
    <reaction evidence="16 18">
        <text>N-acetyl-alpha-D-glucosamine 1-phosphate + UTP + H(+) = UDP-N-acetyl-alpha-D-glucosamine + diphosphate</text>
        <dbReference type="Rhea" id="RHEA:13509"/>
        <dbReference type="ChEBI" id="CHEBI:15378"/>
        <dbReference type="ChEBI" id="CHEBI:33019"/>
        <dbReference type="ChEBI" id="CHEBI:46398"/>
        <dbReference type="ChEBI" id="CHEBI:57705"/>
        <dbReference type="ChEBI" id="CHEBI:57776"/>
        <dbReference type="EC" id="2.7.7.23"/>
    </reaction>
</comment>
<dbReference type="Gene3D" id="3.90.550.10">
    <property type="entry name" value="Spore Coat Polysaccharide Biosynthesis Protein SpsA, Chain A"/>
    <property type="match status" value="1"/>
</dbReference>
<evidence type="ECO:0000256" key="12">
    <source>
        <dbReference type="ARBA" id="ARBA00023268"/>
    </source>
</evidence>
<dbReference type="NCBIfam" id="NF010933">
    <property type="entry name" value="PRK14353.1"/>
    <property type="match status" value="1"/>
</dbReference>
<keyword evidence="14 18" id="KW-0961">Cell wall biogenesis/degradation</keyword>
<feature type="binding site" evidence="18">
    <location>
        <position position="319"/>
    </location>
    <ligand>
        <name>UDP-N-acetyl-alpha-D-glucosamine</name>
        <dbReference type="ChEBI" id="CHEBI:57705"/>
    </ligand>
</feature>
<dbReference type="NCBIfam" id="TIGR01173">
    <property type="entry name" value="glmU"/>
    <property type="match status" value="1"/>
</dbReference>
<keyword evidence="8 18" id="KW-0677">Repeat</keyword>
<keyword evidence="5 18" id="KW-0808">Transferase</keyword>
<evidence type="ECO:0000256" key="7">
    <source>
        <dbReference type="ARBA" id="ARBA00022723"/>
    </source>
</evidence>
<comment type="similarity">
    <text evidence="3 18">In the N-terminal section; belongs to the N-acetylglucosamine-1-phosphate uridyltransferase family.</text>
</comment>
<feature type="binding site" evidence="18">
    <location>
        <position position="409"/>
    </location>
    <ligand>
        <name>acetyl-CoA</name>
        <dbReference type="ChEBI" id="CHEBI:57288"/>
    </ligand>
</feature>
<name>A0ABR9CIT8_9HYPH</name>
<feature type="binding site" evidence="18">
    <location>
        <position position="108"/>
    </location>
    <ligand>
        <name>Mg(2+)</name>
        <dbReference type="ChEBI" id="CHEBI:18420"/>
    </ligand>
</feature>
<keyword evidence="6 18" id="KW-0548">Nucleotidyltransferase</keyword>
<dbReference type="CDD" id="cd02540">
    <property type="entry name" value="GT2_GlmU_N_bac"/>
    <property type="match status" value="1"/>
</dbReference>
<comment type="pathway">
    <text evidence="18">Nucleotide-sugar biosynthesis; UDP-N-acetyl-alpha-D-glucosamine biosynthesis; UDP-N-acetyl-alpha-D-glucosamine from N-acetyl-alpha-D-glucosamine 1-phosphate: step 1/1.</text>
</comment>
<dbReference type="InterPro" id="IPR025877">
    <property type="entry name" value="MobA-like_NTP_Trfase"/>
</dbReference>
<comment type="pathway">
    <text evidence="18">Nucleotide-sugar biosynthesis; UDP-N-acetyl-alpha-D-glucosamine biosynthesis; N-acetyl-alpha-D-glucosamine 1-phosphate from alpha-D-glucosamine 6-phosphate (route II): step 2/2.</text>
</comment>
<reference evidence="21" key="1">
    <citation type="submission" date="2020-09" db="EMBL/GenBank/DDBJ databases">
        <title>The genome sequence of strain Labrenzia suaedae 4C16A.</title>
        <authorList>
            <person name="Liu Y."/>
        </authorList>
    </citation>
    <scope>NUCLEOTIDE SEQUENCE [LARGE SCALE GENOMIC DNA]</scope>
    <source>
        <strain evidence="21">4C16A</strain>
    </source>
</reference>
<feature type="domain" description="MobA-like NTP transferase" evidence="19">
    <location>
        <begin position="8"/>
        <end position="145"/>
    </location>
</feature>
<feature type="binding site" evidence="18">
    <location>
        <begin position="11"/>
        <end position="14"/>
    </location>
    <ligand>
        <name>UDP-N-acetyl-alpha-D-glucosamine</name>
        <dbReference type="ChEBI" id="CHEBI:57705"/>
    </ligand>
</feature>
<comment type="cofactor">
    <cofactor evidence="18">
        <name>Mg(2+)</name>
        <dbReference type="ChEBI" id="CHEBI:18420"/>
    </cofactor>
    <text evidence="18">Binds 1 Mg(2+) ion per subunit.</text>
</comment>
<comment type="subunit">
    <text evidence="18">Homotrimer.</text>
</comment>
<evidence type="ECO:0000256" key="18">
    <source>
        <dbReference type="HAMAP-Rule" id="MF_01631"/>
    </source>
</evidence>
<keyword evidence="9 18" id="KW-0460">Magnesium</keyword>
<dbReference type="CDD" id="cd03353">
    <property type="entry name" value="LbH_GlmU_C"/>
    <property type="match status" value="1"/>
</dbReference>
<comment type="similarity">
    <text evidence="2 18">In the C-terminal section; belongs to the transferase hexapeptide repeat family.</text>
</comment>
<comment type="function">
    <text evidence="17 18">Catalyzes the last two sequential reactions in the de novo biosynthetic pathway for UDP-N-acetylglucosamine (UDP-GlcNAc). The C-terminal domain catalyzes the transfer of acetyl group from acetyl coenzyme A to glucosamine-1-phosphate (GlcN-1-P) to produce N-acetylglucosamine-1-phosphate (GlcNAc-1-P), which is converted into UDP-GlcNAc by the transfer of uridine 5-monophosphate (from uridine 5-triphosphate), a reaction catalyzed by the N-terminal domain.</text>
</comment>
<gene>
    <name evidence="18 20" type="primary">glmU</name>
    <name evidence="20" type="ORF">IG616_04185</name>
</gene>
<feature type="region of interest" description="N-acetyltransferase" evidence="18">
    <location>
        <begin position="254"/>
        <end position="454"/>
    </location>
</feature>
<dbReference type="Pfam" id="PF12804">
    <property type="entry name" value="NTP_transf_3"/>
    <property type="match status" value="1"/>
</dbReference>
<feature type="binding site" evidence="18">
    <location>
        <position position="391"/>
    </location>
    <ligand>
        <name>acetyl-CoA</name>
        <dbReference type="ChEBI" id="CHEBI:57288"/>
    </ligand>
</feature>
<feature type="binding site" evidence="18">
    <location>
        <position position="144"/>
    </location>
    <ligand>
        <name>UDP-N-acetyl-alpha-D-glucosamine</name>
        <dbReference type="ChEBI" id="CHEBI:57705"/>
    </ligand>
</feature>
<feature type="binding site" evidence="18">
    <location>
        <position position="158"/>
    </location>
    <ligand>
        <name>UDP-N-acetyl-alpha-D-glucosamine</name>
        <dbReference type="ChEBI" id="CHEBI:57705"/>
    </ligand>
</feature>
<dbReference type="SUPFAM" id="SSF53448">
    <property type="entry name" value="Nucleotide-diphospho-sugar transferases"/>
    <property type="match status" value="1"/>
</dbReference>
<dbReference type="InterPro" id="IPR011004">
    <property type="entry name" value="Trimer_LpxA-like_sf"/>
</dbReference>
<keyword evidence="10 18" id="KW-0133">Cell shape</keyword>
<dbReference type="SUPFAM" id="SSF51161">
    <property type="entry name" value="Trimeric LpxA-like enzymes"/>
    <property type="match status" value="1"/>
</dbReference>
<feature type="binding site" evidence="18">
    <location>
        <position position="25"/>
    </location>
    <ligand>
        <name>UDP-N-acetyl-alpha-D-glucosamine</name>
        <dbReference type="ChEBI" id="CHEBI:57705"/>
    </ligand>
</feature>
<evidence type="ECO:0000256" key="2">
    <source>
        <dbReference type="ARBA" id="ARBA00007707"/>
    </source>
</evidence>
<dbReference type="EMBL" id="JACYXI010000002">
    <property type="protein sequence ID" value="MBD8890732.1"/>
    <property type="molecule type" value="Genomic_DNA"/>
</dbReference>
<dbReference type="Proteomes" id="UP000632063">
    <property type="component" value="Unassembled WGS sequence"/>
</dbReference>
<reference evidence="20 21" key="2">
    <citation type="journal article" date="2021" name="Int. J. Syst. Evol. Microbiol.">
        <title>Roseibium litorale sp. nov., isolated from a tidal flat sediment and proposal for the reclassification of Labrenzia polysiphoniae as Roseibium polysiphoniae comb. nov.</title>
        <authorList>
            <person name="Liu Y."/>
            <person name="Pei T."/>
            <person name="Du J."/>
            <person name="Chao M."/>
            <person name="Deng M.R."/>
            <person name="Zhu H."/>
        </authorList>
    </citation>
    <scope>NUCLEOTIDE SEQUENCE [LARGE SCALE GENOMIC DNA]</scope>
    <source>
        <strain evidence="20 21">4C16A</strain>
    </source>
</reference>
<evidence type="ECO:0000256" key="10">
    <source>
        <dbReference type="ARBA" id="ARBA00022960"/>
    </source>
</evidence>
<feature type="binding site" evidence="18">
    <location>
        <position position="426"/>
    </location>
    <ligand>
        <name>acetyl-CoA</name>
        <dbReference type="ChEBI" id="CHEBI:57288"/>
    </ligand>
</feature>
<keyword evidence="11 18" id="KW-0573">Peptidoglycan synthesis</keyword>
<evidence type="ECO:0000256" key="14">
    <source>
        <dbReference type="ARBA" id="ARBA00023316"/>
    </source>
</evidence>
<keyword evidence="12 18" id="KW-0511">Multifunctional enzyme</keyword>
<feature type="region of interest" description="Linker" evidence="18">
    <location>
        <begin position="233"/>
        <end position="253"/>
    </location>
</feature>
<keyword evidence="4 18" id="KW-0963">Cytoplasm</keyword>
<feature type="binding site" evidence="18">
    <location>
        <begin position="83"/>
        <end position="84"/>
    </location>
    <ligand>
        <name>UDP-N-acetyl-alpha-D-glucosamine</name>
        <dbReference type="ChEBI" id="CHEBI:57705"/>
    </ligand>
</feature>
<evidence type="ECO:0000256" key="9">
    <source>
        <dbReference type="ARBA" id="ARBA00022842"/>
    </source>
</evidence>
<dbReference type="PANTHER" id="PTHR43584:SF3">
    <property type="entry name" value="BIFUNCTIONAL PROTEIN GLMU"/>
    <property type="match status" value="1"/>
</dbReference>
<feature type="binding site" evidence="18">
    <location>
        <position position="173"/>
    </location>
    <ligand>
        <name>UDP-N-acetyl-alpha-D-glucosamine</name>
        <dbReference type="ChEBI" id="CHEBI:57705"/>
    </ligand>
</feature>
<keyword evidence="13 18" id="KW-0012">Acyltransferase</keyword>
<evidence type="ECO:0000256" key="17">
    <source>
        <dbReference type="ARBA" id="ARBA00049628"/>
    </source>
</evidence>
<feature type="binding site" evidence="18">
    <location>
        <begin position="372"/>
        <end position="373"/>
    </location>
    <ligand>
        <name>acetyl-CoA</name>
        <dbReference type="ChEBI" id="CHEBI:57288"/>
    </ligand>
</feature>
<feature type="binding site" evidence="18">
    <location>
        <position position="352"/>
    </location>
    <ligand>
        <name>UDP-N-acetyl-alpha-D-glucosamine</name>
        <dbReference type="ChEBI" id="CHEBI:57705"/>
    </ligand>
</feature>
<comment type="subcellular location">
    <subcellularLocation>
        <location evidence="1 18">Cytoplasm</location>
    </subcellularLocation>
</comment>
<feature type="active site" description="Proton acceptor" evidence="18">
    <location>
        <position position="349"/>
    </location>
</feature>
<evidence type="ECO:0000256" key="3">
    <source>
        <dbReference type="ARBA" id="ARBA00007947"/>
    </source>
</evidence>
<dbReference type="GO" id="GO:0003977">
    <property type="term" value="F:UDP-N-acetylglucosamine diphosphorylase activity"/>
    <property type="evidence" value="ECO:0007669"/>
    <property type="project" value="UniProtKB-EC"/>
</dbReference>
<dbReference type="InterPro" id="IPR029044">
    <property type="entry name" value="Nucleotide-diphossugar_trans"/>
</dbReference>
<feature type="binding site" evidence="18">
    <location>
        <position position="363"/>
    </location>
    <ligand>
        <name>UDP-N-acetyl-alpha-D-glucosamine</name>
        <dbReference type="ChEBI" id="CHEBI:57705"/>
    </ligand>
</feature>
<dbReference type="EC" id="2.3.1.157" evidence="18"/>
<evidence type="ECO:0000256" key="4">
    <source>
        <dbReference type="ARBA" id="ARBA00022490"/>
    </source>
</evidence>
<accession>A0ABR9CIT8</accession>